<protein>
    <submittedName>
        <fullName evidence="1">Uncharacterized protein</fullName>
    </submittedName>
</protein>
<proteinExistence type="predicted"/>
<reference evidence="1 2" key="1">
    <citation type="journal article" date="2021" name="Hortic Res">
        <title>High-quality reference genome and annotation aids understanding of berry development for evergreen blueberry (Vaccinium darrowii).</title>
        <authorList>
            <person name="Yu J."/>
            <person name="Hulse-Kemp A.M."/>
            <person name="Babiker E."/>
            <person name="Staton M."/>
        </authorList>
    </citation>
    <scope>NUCLEOTIDE SEQUENCE [LARGE SCALE GENOMIC DNA]</scope>
    <source>
        <strain evidence="2">cv. NJ 8807/NJ 8810</strain>
        <tissue evidence="1">Young leaf</tissue>
    </source>
</reference>
<accession>A0ACB7XKH8</accession>
<sequence>MFSSSRSCNPFSYTNETLFPDSSTIEENPNYNSSQEEYPPPPFLFHFPSPFLDTGDPPHDHNIPTFIQTGITSPYRRPRKRNGGGGANTDRNPKPIPNPNPNTRRRTGKKDRHSKICTAQGVRDRRMRLSVHVARKFFDLQDLLGFDKASKTIEWLFSKSKGAIKELTRNIPRLKHGCSASTKAVIEDQESVFNKEDMGKGVEITVGVPIDENNRKPLKKSAYDPLQAKELRDKARERAKARTREKMMIRGLGNSKEYDQEANPNCLDHEFPNVGIIENFQGPPSANSSTSRSIFGFHNNPGVSDGEDSNNQFMSISGNWEMENARFINSDYGVIAGNLLQEQNPSPIPAASAYFQSQSMSGNQSSYYWWQ</sequence>
<gene>
    <name evidence="1" type="ORF">Vadar_024753</name>
</gene>
<name>A0ACB7XKH8_9ERIC</name>
<evidence type="ECO:0000313" key="2">
    <source>
        <dbReference type="Proteomes" id="UP000828048"/>
    </source>
</evidence>
<evidence type="ECO:0000313" key="1">
    <source>
        <dbReference type="EMBL" id="KAH7841033.1"/>
    </source>
</evidence>
<comment type="caution">
    <text evidence="1">The sequence shown here is derived from an EMBL/GenBank/DDBJ whole genome shotgun (WGS) entry which is preliminary data.</text>
</comment>
<dbReference type="EMBL" id="CM037160">
    <property type="protein sequence ID" value="KAH7841033.1"/>
    <property type="molecule type" value="Genomic_DNA"/>
</dbReference>
<organism evidence="1 2">
    <name type="scientific">Vaccinium darrowii</name>
    <dbReference type="NCBI Taxonomy" id="229202"/>
    <lineage>
        <taxon>Eukaryota</taxon>
        <taxon>Viridiplantae</taxon>
        <taxon>Streptophyta</taxon>
        <taxon>Embryophyta</taxon>
        <taxon>Tracheophyta</taxon>
        <taxon>Spermatophyta</taxon>
        <taxon>Magnoliopsida</taxon>
        <taxon>eudicotyledons</taxon>
        <taxon>Gunneridae</taxon>
        <taxon>Pentapetalae</taxon>
        <taxon>asterids</taxon>
        <taxon>Ericales</taxon>
        <taxon>Ericaceae</taxon>
        <taxon>Vaccinioideae</taxon>
        <taxon>Vaccinieae</taxon>
        <taxon>Vaccinium</taxon>
    </lineage>
</organism>
<keyword evidence="2" id="KW-1185">Reference proteome</keyword>
<dbReference type="Proteomes" id="UP000828048">
    <property type="component" value="Chromosome 10"/>
</dbReference>